<dbReference type="GO" id="GO:0005524">
    <property type="term" value="F:ATP binding"/>
    <property type="evidence" value="ECO:0007669"/>
    <property type="project" value="UniProtKB-KW"/>
</dbReference>
<name>A0A0S7BQM9_9CHLR</name>
<dbReference type="SUPFAM" id="SSF52540">
    <property type="entry name" value="P-loop containing nucleoside triphosphate hydrolases"/>
    <property type="match status" value="1"/>
</dbReference>
<dbReference type="PANTHER" id="PTHR42734:SF5">
    <property type="entry name" value="IRON TRANSPORT SYSTEM ATP-BINDING PROTEIN HI_0361-RELATED"/>
    <property type="match status" value="1"/>
</dbReference>
<dbReference type="AlphaFoldDB" id="A0A0S7BQM9"/>
<dbReference type="PROSITE" id="PS50893">
    <property type="entry name" value="ABC_TRANSPORTER_2"/>
    <property type="match status" value="1"/>
</dbReference>
<dbReference type="InterPro" id="IPR027417">
    <property type="entry name" value="P-loop_NTPase"/>
</dbReference>
<keyword evidence="2" id="KW-0813">Transport</keyword>
<dbReference type="InterPro" id="IPR003439">
    <property type="entry name" value="ABC_transporter-like_ATP-bd"/>
</dbReference>
<feature type="domain" description="ABC transporter" evidence="5">
    <location>
        <begin position="55"/>
        <end position="289"/>
    </location>
</feature>
<evidence type="ECO:0000259" key="5">
    <source>
        <dbReference type="PROSITE" id="PS50893"/>
    </source>
</evidence>
<dbReference type="Gene3D" id="3.40.50.300">
    <property type="entry name" value="P-loop containing nucleotide triphosphate hydrolases"/>
    <property type="match status" value="1"/>
</dbReference>
<dbReference type="PROSITE" id="PS00211">
    <property type="entry name" value="ABC_TRANSPORTER_1"/>
    <property type="match status" value="1"/>
</dbReference>
<dbReference type="InterPro" id="IPR017871">
    <property type="entry name" value="ABC_transporter-like_CS"/>
</dbReference>
<keyword evidence="7" id="KW-1185">Reference proteome</keyword>
<keyword evidence="4" id="KW-0067">ATP-binding</keyword>
<dbReference type="SMART" id="SM00382">
    <property type="entry name" value="AAA"/>
    <property type="match status" value="1"/>
</dbReference>
<gene>
    <name evidence="6" type="ORF">ATC1_1347</name>
</gene>
<dbReference type="STRING" id="1678840.ATC1_1347"/>
<dbReference type="InterPro" id="IPR050153">
    <property type="entry name" value="Metal_Ion_Import_ABC"/>
</dbReference>
<keyword evidence="3" id="KW-0547">Nucleotide-binding</keyword>
<evidence type="ECO:0000313" key="6">
    <source>
        <dbReference type="EMBL" id="GAP40082.1"/>
    </source>
</evidence>
<sequence length="292" mass="32907">MISVQRAKIITTKSISRLIRIASRCSESLRRNVHVQRKSITIQHMNNDLQSTPMIHLKNACLGYRNDRELVLKNITIDFFPGDEVAVIGPNGAGKSTLFKTIVGLIPLMQGEVTVHGGRGGNHKDCVSYIPQKEAIDWNYPITVREVVMMGRFGKLSFYQKPGKKDIEIVNSAIQRMGVADLADRKIRDCSGGQQQRVFLARSLAQHPHILLMDEPFSAVDVATEQVILENLRQLREFKVTTLVATHDLGLVYENFERTLILNHRIVAYGLTKEVMTPENLQEAFGKKAVYV</sequence>
<dbReference type="Pfam" id="PF00005">
    <property type="entry name" value="ABC_tran"/>
    <property type="match status" value="1"/>
</dbReference>
<dbReference type="EMBL" id="DF968181">
    <property type="protein sequence ID" value="GAP40082.1"/>
    <property type="molecule type" value="Genomic_DNA"/>
</dbReference>
<evidence type="ECO:0000256" key="4">
    <source>
        <dbReference type="ARBA" id="ARBA00022840"/>
    </source>
</evidence>
<organism evidence="6">
    <name type="scientific">Flexilinea flocculi</name>
    <dbReference type="NCBI Taxonomy" id="1678840"/>
    <lineage>
        <taxon>Bacteria</taxon>
        <taxon>Bacillati</taxon>
        <taxon>Chloroflexota</taxon>
        <taxon>Anaerolineae</taxon>
        <taxon>Anaerolineales</taxon>
        <taxon>Anaerolineaceae</taxon>
        <taxon>Flexilinea</taxon>
    </lineage>
</organism>
<evidence type="ECO:0000256" key="2">
    <source>
        <dbReference type="ARBA" id="ARBA00022448"/>
    </source>
</evidence>
<dbReference type="Proteomes" id="UP000053370">
    <property type="component" value="Unassembled WGS sequence"/>
</dbReference>
<evidence type="ECO:0000256" key="1">
    <source>
        <dbReference type="ARBA" id="ARBA00005417"/>
    </source>
</evidence>
<evidence type="ECO:0000313" key="7">
    <source>
        <dbReference type="Proteomes" id="UP000053370"/>
    </source>
</evidence>
<evidence type="ECO:0000256" key="3">
    <source>
        <dbReference type="ARBA" id="ARBA00022741"/>
    </source>
</evidence>
<dbReference type="CDD" id="cd03235">
    <property type="entry name" value="ABC_Metallic_Cations"/>
    <property type="match status" value="1"/>
</dbReference>
<comment type="similarity">
    <text evidence="1">Belongs to the ABC transporter superfamily.</text>
</comment>
<dbReference type="PANTHER" id="PTHR42734">
    <property type="entry name" value="METAL TRANSPORT SYSTEM ATP-BINDING PROTEIN TM_0124-RELATED"/>
    <property type="match status" value="1"/>
</dbReference>
<protein>
    <submittedName>
        <fullName evidence="6">ABC-type Mn2+/Zn2+ transport system, ATPase component</fullName>
    </submittedName>
</protein>
<reference evidence="6" key="1">
    <citation type="journal article" date="2015" name="Genome Announc.">
        <title>Draft Genome Sequence of Anaerolineae Strain TC1, a Novel Isolate from a Methanogenic Wastewater Treatment System.</title>
        <authorList>
            <person name="Matsuura N."/>
            <person name="Tourlousse D.M."/>
            <person name="Sun L."/>
            <person name="Toyonaga M."/>
            <person name="Kuroda K."/>
            <person name="Ohashi A."/>
            <person name="Cruz R."/>
            <person name="Yamaguchi T."/>
            <person name="Sekiguchi Y."/>
        </authorList>
    </citation>
    <scope>NUCLEOTIDE SEQUENCE [LARGE SCALE GENOMIC DNA]</scope>
    <source>
        <strain evidence="6">TC1</strain>
    </source>
</reference>
<dbReference type="GO" id="GO:0016887">
    <property type="term" value="F:ATP hydrolysis activity"/>
    <property type="evidence" value="ECO:0007669"/>
    <property type="project" value="InterPro"/>
</dbReference>
<dbReference type="InterPro" id="IPR003593">
    <property type="entry name" value="AAA+_ATPase"/>
</dbReference>
<accession>A0A0S7BQM9</accession>
<proteinExistence type="inferred from homology"/>